<proteinExistence type="predicted"/>
<dbReference type="EMBL" id="VBAN01000114">
    <property type="protein sequence ID" value="TMI83331.1"/>
    <property type="molecule type" value="Genomic_DNA"/>
</dbReference>
<dbReference type="AlphaFoldDB" id="A0A537JIG6"/>
<dbReference type="SUPFAM" id="SSF75169">
    <property type="entry name" value="DsrEFH-like"/>
    <property type="match status" value="1"/>
</dbReference>
<comment type="caution">
    <text evidence="1">The sequence shown here is derived from an EMBL/GenBank/DDBJ whole genome shotgun (WGS) entry which is preliminary data.</text>
</comment>
<name>A0A537JIG6_9BACT</name>
<protein>
    <recommendedName>
        <fullName evidence="3">DsrE family protein</fullName>
    </recommendedName>
</protein>
<evidence type="ECO:0000313" key="2">
    <source>
        <dbReference type="Proteomes" id="UP000318093"/>
    </source>
</evidence>
<reference evidence="1 2" key="1">
    <citation type="journal article" date="2019" name="Nat. Microbiol.">
        <title>Mediterranean grassland soil C-N compound turnover is dependent on rainfall and depth, and is mediated by genomically divergent microorganisms.</title>
        <authorList>
            <person name="Diamond S."/>
            <person name="Andeer P.F."/>
            <person name="Li Z."/>
            <person name="Crits-Christoph A."/>
            <person name="Burstein D."/>
            <person name="Anantharaman K."/>
            <person name="Lane K.R."/>
            <person name="Thomas B.C."/>
            <person name="Pan C."/>
            <person name="Northen T.R."/>
            <person name="Banfield J.F."/>
        </authorList>
    </citation>
    <scope>NUCLEOTIDE SEQUENCE [LARGE SCALE GENOMIC DNA]</scope>
    <source>
        <strain evidence="1">NP_6</strain>
    </source>
</reference>
<dbReference type="Proteomes" id="UP000318093">
    <property type="component" value="Unassembled WGS sequence"/>
</dbReference>
<evidence type="ECO:0008006" key="3">
    <source>
        <dbReference type="Google" id="ProtNLM"/>
    </source>
</evidence>
<gene>
    <name evidence="1" type="ORF">E6H03_03845</name>
</gene>
<evidence type="ECO:0000313" key="1">
    <source>
        <dbReference type="EMBL" id="TMI83331.1"/>
    </source>
</evidence>
<sequence>MAKLLIVASTGAQDPTRASIPFHIAANGAIPAGQECGIALAGDATELIKGEIAKKVQGVGVPPLADLLGVCAQRGVRFYI</sequence>
<accession>A0A537JIG6</accession>
<dbReference type="Gene3D" id="3.40.1260.10">
    <property type="entry name" value="DsrEFH-like"/>
    <property type="match status" value="1"/>
</dbReference>
<organism evidence="1 2">
    <name type="scientific">Candidatus Segetimicrobium genomatis</name>
    <dbReference type="NCBI Taxonomy" id="2569760"/>
    <lineage>
        <taxon>Bacteria</taxon>
        <taxon>Bacillati</taxon>
        <taxon>Candidatus Sysuimicrobiota</taxon>
        <taxon>Candidatus Sysuimicrobiia</taxon>
        <taxon>Candidatus Sysuimicrobiales</taxon>
        <taxon>Candidatus Segetimicrobiaceae</taxon>
        <taxon>Candidatus Segetimicrobium</taxon>
    </lineage>
</organism>
<dbReference type="InterPro" id="IPR027396">
    <property type="entry name" value="DsrEFH-like"/>
</dbReference>